<dbReference type="SUPFAM" id="SSF52047">
    <property type="entry name" value="RNI-like"/>
    <property type="match status" value="1"/>
</dbReference>
<proteinExistence type="predicted"/>
<protein>
    <submittedName>
        <fullName evidence="1">F-box-like domain protein</fullName>
    </submittedName>
</protein>
<dbReference type="AlphaFoldDB" id="X8JBQ0"/>
<reference evidence="2" key="1">
    <citation type="journal article" date="2014" name="Genome Announc.">
        <title>Draft genome sequence of the plant-pathogenic soil fungus Rhizoctonia solani anastomosis group 3 strain Rhs1AP.</title>
        <authorList>
            <person name="Cubeta M.A."/>
            <person name="Thomas E."/>
            <person name="Dean R.A."/>
            <person name="Jabaji S."/>
            <person name="Neate S.M."/>
            <person name="Tavantzis S."/>
            <person name="Toda T."/>
            <person name="Vilgalys R."/>
            <person name="Bharathan N."/>
            <person name="Fedorova-Abrams N."/>
            <person name="Pakala S.B."/>
            <person name="Pakala S.M."/>
            <person name="Zafar N."/>
            <person name="Joardar V."/>
            <person name="Losada L."/>
            <person name="Nierman W.C."/>
        </authorList>
    </citation>
    <scope>NUCLEOTIDE SEQUENCE [LARGE SCALE GENOMIC DNA]</scope>
    <source>
        <strain evidence="2">AG-3</strain>
    </source>
</reference>
<evidence type="ECO:0000313" key="1">
    <source>
        <dbReference type="EMBL" id="EUC61147.1"/>
    </source>
</evidence>
<dbReference type="Gene3D" id="1.20.1280.50">
    <property type="match status" value="1"/>
</dbReference>
<dbReference type="OrthoDB" id="3266451at2759"/>
<dbReference type="Proteomes" id="UP000030108">
    <property type="component" value="Unassembled WGS sequence"/>
</dbReference>
<name>X8JBQ0_9AGAM</name>
<dbReference type="InterPro" id="IPR032675">
    <property type="entry name" value="LRR_dom_sf"/>
</dbReference>
<dbReference type="Gene3D" id="3.80.10.10">
    <property type="entry name" value="Ribonuclease Inhibitor"/>
    <property type="match status" value="1"/>
</dbReference>
<gene>
    <name evidence="1" type="ORF">RSOL_384370</name>
</gene>
<comment type="caution">
    <text evidence="1">The sequence shown here is derived from an EMBL/GenBank/DDBJ whole genome shotgun (WGS) entry which is preliminary data.</text>
</comment>
<dbReference type="EMBL" id="JATN01000319">
    <property type="protein sequence ID" value="EUC61147.1"/>
    <property type="molecule type" value="Genomic_DNA"/>
</dbReference>
<accession>X8JBQ0</accession>
<organism evidence="1 2">
    <name type="scientific">Rhizoctonia solani AG-3 Rhs1AP</name>
    <dbReference type="NCBI Taxonomy" id="1086054"/>
    <lineage>
        <taxon>Eukaryota</taxon>
        <taxon>Fungi</taxon>
        <taxon>Dikarya</taxon>
        <taxon>Basidiomycota</taxon>
        <taxon>Agaricomycotina</taxon>
        <taxon>Agaricomycetes</taxon>
        <taxon>Cantharellales</taxon>
        <taxon>Ceratobasidiaceae</taxon>
        <taxon>Rhizoctonia</taxon>
    </lineage>
</organism>
<sequence length="533" mass="59583">MLEELHISSDLLCTVLDRYVNACSALRNGCLYRNNINSAAELLGPVTDEMSLVESYKSKITQAQVEVKRARNSLANVPINSLPAEVLAYIFRLVLAQQCCPLRAPYHWDFEDPPQIPNYPDTLSHVCSQWRYIALATPGLWSHIDIALSCPLSKGFHDRATTYVARAHQTPLDIHLIDPGYIRQVERSRASDDDSGSEQSFDSADQALEHCLANCSSGSLFELVIDVPNETMSYPILFETSSDLSPHDHASSTHLLLPKGQLENAWKSTTSLSLNGTYPSWSSTAYYGLTELRLLGNKDIPGAELARILNSSPGLRILHCDFNIKGSPHVGTSSSLITLQELETLEISGMRRAGVEHFLRWLTTGPKHLRLSLGVDPTSALLKDFFTRSNVQEMRIETKLRASTEPELSPTMFCLPPQLKTLVITGWSWDGDRVMNTSTPSGPNNETLATIELDALYMLSCCFNTFYKFREVVAKFSPRKLVVWNCDIEYPASTWLNINLPYIKSIIGNDLSQLCPSVECLTVREPKPLQDWD</sequence>
<evidence type="ECO:0000313" key="2">
    <source>
        <dbReference type="Proteomes" id="UP000030108"/>
    </source>
</evidence>